<evidence type="ECO:0000313" key="4">
    <source>
        <dbReference type="EMBL" id="MBW3082325.1"/>
    </source>
</evidence>
<dbReference type="Pfam" id="PF04397">
    <property type="entry name" value="LytTR"/>
    <property type="match status" value="1"/>
</dbReference>
<dbReference type="PANTHER" id="PTHR37299:SF1">
    <property type="entry name" value="STAGE 0 SPORULATION PROTEIN A HOMOLOG"/>
    <property type="match status" value="1"/>
</dbReference>
<evidence type="ECO:0000259" key="2">
    <source>
        <dbReference type="PROSITE" id="PS50110"/>
    </source>
</evidence>
<dbReference type="RefSeq" id="WP_219080338.1">
    <property type="nucleotide sequence ID" value="NZ_JAHBBD010000004.1"/>
</dbReference>
<feature type="domain" description="Response regulatory" evidence="2">
    <location>
        <begin position="7"/>
        <end position="126"/>
    </location>
</feature>
<keyword evidence="1" id="KW-0597">Phosphoprotein</keyword>
<evidence type="ECO:0000259" key="3">
    <source>
        <dbReference type="PROSITE" id="PS50930"/>
    </source>
</evidence>
<accession>A0ABS6W808</accession>
<reference evidence="4 5" key="1">
    <citation type="submission" date="2021-05" db="EMBL/GenBank/DDBJ databases">
        <title>Phylogenetic classification of ten novel species belonging to the genus Bifidobacterium comprising B. colchicus sp. nov., B. abeli sp. nov., B. bicoloris sp. nov., B. guerezis sp. nov., B. rosaliae sp. nov., B. santillanensis sp. nov., B. argentati sp. nov., B. amazzoni sp. nov., B. pluviali sp. nov., and B. pinnaculum sp. nov.</title>
        <authorList>
            <person name="Lugli G.A."/>
            <person name="Ruiz Garcia L."/>
            <person name="Margolles A."/>
            <person name="Ventura M."/>
        </authorList>
    </citation>
    <scope>NUCLEOTIDE SEQUENCE [LARGE SCALE GENOMIC DNA]</scope>
    <source>
        <strain evidence="4 5">6T3</strain>
    </source>
</reference>
<dbReference type="SMART" id="SM00448">
    <property type="entry name" value="REC"/>
    <property type="match status" value="1"/>
</dbReference>
<dbReference type="Proteomes" id="UP000812844">
    <property type="component" value="Unassembled WGS sequence"/>
</dbReference>
<organism evidence="4 5">
    <name type="scientific">Bifidobacterium phasiani</name>
    <dbReference type="NCBI Taxonomy" id="2834431"/>
    <lineage>
        <taxon>Bacteria</taxon>
        <taxon>Bacillati</taxon>
        <taxon>Actinomycetota</taxon>
        <taxon>Actinomycetes</taxon>
        <taxon>Bifidobacteriales</taxon>
        <taxon>Bifidobacteriaceae</taxon>
        <taxon>Bifidobacterium</taxon>
    </lineage>
</organism>
<dbReference type="InterPro" id="IPR001789">
    <property type="entry name" value="Sig_transdc_resp-reg_receiver"/>
</dbReference>
<sequence>MAGESYRIAVCDDSAADAGYVRTLVERWAGRRGVAADVETFPSAERFLFRYGEDKAWDILLLDVEMGAMDGVTLARQIRRDSHAVQIVFVTGYTEYIADGYDVEALHYLVKPIDENKLATVLDRAAARLRTDERCIDVHADGGTARVPMRLIRYLDVRGNYVTIHADRDYTAKRSLSDAARDLDDRFVRVGRGLVVNLAAVRRVTRTTVLLDDGTELRLPRGAYETLNRAIITHG</sequence>
<gene>
    <name evidence="4" type="ORF">KIH73_02845</name>
</gene>
<dbReference type="PANTHER" id="PTHR37299">
    <property type="entry name" value="TRANSCRIPTIONAL REGULATOR-RELATED"/>
    <property type="match status" value="1"/>
</dbReference>
<protein>
    <submittedName>
        <fullName evidence="4">Response regulator transcription factor</fullName>
    </submittedName>
</protein>
<keyword evidence="5" id="KW-1185">Reference proteome</keyword>
<name>A0ABS6W808_9BIFI</name>
<evidence type="ECO:0000313" key="5">
    <source>
        <dbReference type="Proteomes" id="UP000812844"/>
    </source>
</evidence>
<dbReference type="PROSITE" id="PS50110">
    <property type="entry name" value="RESPONSE_REGULATORY"/>
    <property type="match status" value="1"/>
</dbReference>
<proteinExistence type="predicted"/>
<feature type="modified residue" description="4-aspartylphosphate" evidence="1">
    <location>
        <position position="63"/>
    </location>
</feature>
<dbReference type="InterPro" id="IPR007492">
    <property type="entry name" value="LytTR_DNA-bd_dom"/>
</dbReference>
<comment type="caution">
    <text evidence="4">The sequence shown here is derived from an EMBL/GenBank/DDBJ whole genome shotgun (WGS) entry which is preliminary data.</text>
</comment>
<dbReference type="Pfam" id="PF00072">
    <property type="entry name" value="Response_reg"/>
    <property type="match status" value="1"/>
</dbReference>
<evidence type="ECO:0000256" key="1">
    <source>
        <dbReference type="PROSITE-ProRule" id="PRU00169"/>
    </source>
</evidence>
<feature type="domain" description="HTH LytTR-type" evidence="3">
    <location>
        <begin position="136"/>
        <end position="233"/>
    </location>
</feature>
<dbReference type="InterPro" id="IPR046947">
    <property type="entry name" value="LytR-like"/>
</dbReference>
<dbReference type="SMART" id="SM00850">
    <property type="entry name" value="LytTR"/>
    <property type="match status" value="1"/>
</dbReference>
<dbReference type="EMBL" id="JAHBBD010000004">
    <property type="protein sequence ID" value="MBW3082325.1"/>
    <property type="molecule type" value="Genomic_DNA"/>
</dbReference>
<dbReference type="PROSITE" id="PS50930">
    <property type="entry name" value="HTH_LYTTR"/>
    <property type="match status" value="1"/>
</dbReference>